<accession>A0ABS5KM90</accession>
<sequence>MSVSARSSLIAAMLVAFLLCALAFVLAPAATHHSAGITRVADTTPAPTASPSPGNTVWE</sequence>
<keyword evidence="2" id="KW-0732">Signal</keyword>
<proteinExistence type="predicted"/>
<evidence type="ECO:0000313" key="3">
    <source>
        <dbReference type="EMBL" id="MBS2547171.1"/>
    </source>
</evidence>
<dbReference type="RefSeq" id="WP_212008772.1">
    <property type="nucleotide sequence ID" value="NZ_JAAFYZ010000023.1"/>
</dbReference>
<reference evidence="3 4" key="1">
    <citation type="submission" date="2020-02" db="EMBL/GenBank/DDBJ databases">
        <title>Acidophilic actinobacteria isolated from forest soil.</title>
        <authorList>
            <person name="Golinska P."/>
        </authorList>
    </citation>
    <scope>NUCLEOTIDE SEQUENCE [LARGE SCALE GENOMIC DNA]</scope>
    <source>
        <strain evidence="3 4">NL8</strain>
    </source>
</reference>
<evidence type="ECO:0000256" key="2">
    <source>
        <dbReference type="SAM" id="SignalP"/>
    </source>
</evidence>
<keyword evidence="4" id="KW-1185">Reference proteome</keyword>
<feature type="region of interest" description="Disordered" evidence="1">
    <location>
        <begin position="37"/>
        <end position="59"/>
    </location>
</feature>
<feature type="compositionally biased region" description="Low complexity" evidence="1">
    <location>
        <begin position="43"/>
        <end position="53"/>
    </location>
</feature>
<dbReference type="Proteomes" id="UP000730482">
    <property type="component" value="Unassembled WGS sequence"/>
</dbReference>
<feature type="chain" id="PRO_5047172882" evidence="2">
    <location>
        <begin position="24"/>
        <end position="59"/>
    </location>
</feature>
<feature type="signal peptide" evidence="2">
    <location>
        <begin position="1"/>
        <end position="23"/>
    </location>
</feature>
<name>A0ABS5KM90_9ACTN</name>
<comment type="caution">
    <text evidence="3">The sequence shown here is derived from an EMBL/GenBank/DDBJ whole genome shotgun (WGS) entry which is preliminary data.</text>
</comment>
<organism evidence="3 4">
    <name type="scientific">Catenulispora pinistramenti</name>
    <dbReference type="NCBI Taxonomy" id="2705254"/>
    <lineage>
        <taxon>Bacteria</taxon>
        <taxon>Bacillati</taxon>
        <taxon>Actinomycetota</taxon>
        <taxon>Actinomycetes</taxon>
        <taxon>Catenulisporales</taxon>
        <taxon>Catenulisporaceae</taxon>
        <taxon>Catenulispora</taxon>
    </lineage>
</organism>
<evidence type="ECO:0000256" key="1">
    <source>
        <dbReference type="SAM" id="MobiDB-lite"/>
    </source>
</evidence>
<evidence type="ECO:0000313" key="4">
    <source>
        <dbReference type="Proteomes" id="UP000730482"/>
    </source>
</evidence>
<protein>
    <submittedName>
        <fullName evidence="3">Uncharacterized protein</fullName>
    </submittedName>
</protein>
<dbReference type="EMBL" id="JAAFYZ010000023">
    <property type="protein sequence ID" value="MBS2547171.1"/>
    <property type="molecule type" value="Genomic_DNA"/>
</dbReference>
<gene>
    <name evidence="3" type="ORF">KGQ19_09830</name>
</gene>